<dbReference type="GeneID" id="63679443"/>
<keyword evidence="3" id="KW-1185">Reference proteome</keyword>
<comment type="caution">
    <text evidence="2">The sequence shown here is derived from an EMBL/GenBank/DDBJ whole genome shotgun (WGS) entry which is preliminary data.</text>
</comment>
<keyword evidence="1" id="KW-0732">Signal</keyword>
<evidence type="ECO:0000256" key="1">
    <source>
        <dbReference type="SAM" id="SignalP"/>
    </source>
</evidence>
<dbReference type="HOGENOM" id="CLU_121516_1_0_1"/>
<dbReference type="EMBL" id="AWTV01000004">
    <property type="protein sequence ID" value="KIH94176.1"/>
    <property type="molecule type" value="Genomic_DNA"/>
</dbReference>
<reference evidence="2 3" key="1">
    <citation type="journal article" date="2014" name="BMC Genomics">
        <title>Comparative genomics of the major fungal agents of human and animal Sporotrichosis: Sporothrix schenckii and Sporothrix brasiliensis.</title>
        <authorList>
            <person name="Teixeira M.M."/>
            <person name="de Almeida L.G."/>
            <person name="Kubitschek-Barreira P."/>
            <person name="Alves F.L."/>
            <person name="Kioshima E.S."/>
            <person name="Abadio A.K."/>
            <person name="Fernandes L."/>
            <person name="Derengowski L.S."/>
            <person name="Ferreira K.S."/>
            <person name="Souza R.C."/>
            <person name="Ruiz J.C."/>
            <person name="de Andrade N.C."/>
            <person name="Paes H.C."/>
            <person name="Nicola A.M."/>
            <person name="Albuquerque P."/>
            <person name="Gerber A.L."/>
            <person name="Martins V.P."/>
            <person name="Peconick L.D."/>
            <person name="Neto A.V."/>
            <person name="Chaucanez C.B."/>
            <person name="Silva P.A."/>
            <person name="Cunha O.L."/>
            <person name="de Oliveira F.F."/>
            <person name="dos Santos T.C."/>
            <person name="Barros A.L."/>
            <person name="Soares M.A."/>
            <person name="de Oliveira L.M."/>
            <person name="Marini M.M."/>
            <person name="Villalobos-Duno H."/>
            <person name="Cunha M.M."/>
            <person name="de Hoog S."/>
            <person name="da Silveira J.F."/>
            <person name="Henrissat B."/>
            <person name="Nino-Vega G.A."/>
            <person name="Cisalpino P.S."/>
            <person name="Mora-Montes H.M."/>
            <person name="Almeida S.R."/>
            <person name="Stajich J.E."/>
            <person name="Lopes-Bezerra L.M."/>
            <person name="Vasconcelos A.T."/>
            <person name="Felipe M.S."/>
        </authorList>
    </citation>
    <scope>NUCLEOTIDE SEQUENCE [LARGE SCALE GENOMIC DNA]</scope>
    <source>
        <strain evidence="2 3">5110</strain>
    </source>
</reference>
<accession>A0A0C2IYN8</accession>
<protein>
    <submittedName>
        <fullName evidence="2">Uncharacterized protein</fullName>
    </submittedName>
</protein>
<dbReference type="VEuPathDB" id="FungiDB:SPBR_06260"/>
<organism evidence="2 3">
    <name type="scientific">Sporothrix brasiliensis 5110</name>
    <dbReference type="NCBI Taxonomy" id="1398154"/>
    <lineage>
        <taxon>Eukaryota</taxon>
        <taxon>Fungi</taxon>
        <taxon>Dikarya</taxon>
        <taxon>Ascomycota</taxon>
        <taxon>Pezizomycotina</taxon>
        <taxon>Sordariomycetes</taxon>
        <taxon>Sordariomycetidae</taxon>
        <taxon>Ophiostomatales</taxon>
        <taxon>Ophiostomataceae</taxon>
        <taxon>Sporothrix</taxon>
    </lineage>
</organism>
<dbReference type="AlphaFoldDB" id="A0A0C2IYN8"/>
<gene>
    <name evidence="2" type="ORF">SPBR_06260</name>
</gene>
<dbReference type="OrthoDB" id="2590756at2759"/>
<name>A0A0C2IYN8_9PEZI</name>
<evidence type="ECO:0000313" key="2">
    <source>
        <dbReference type="EMBL" id="KIH94176.1"/>
    </source>
</evidence>
<feature type="signal peptide" evidence="1">
    <location>
        <begin position="1"/>
        <end position="19"/>
    </location>
</feature>
<proteinExistence type="predicted"/>
<evidence type="ECO:0000313" key="3">
    <source>
        <dbReference type="Proteomes" id="UP000031575"/>
    </source>
</evidence>
<feature type="chain" id="PRO_5002150906" evidence="1">
    <location>
        <begin position="20"/>
        <end position="140"/>
    </location>
</feature>
<dbReference type="Proteomes" id="UP000031575">
    <property type="component" value="Unassembled WGS sequence"/>
</dbReference>
<sequence length="140" mass="14597">MLARLAFLLHAAIETPAAATFLFAPHRQVSATLLASATGGGAEVVLLLQNYGGLLASSVLLSLVMAAWSSPGHLRGLVALALGSYHLFPSRRALIRQTQRIGLQGPQGRTLGGPAVHLAVHVACFVALTSAGLQELLRDE</sequence>
<dbReference type="RefSeq" id="XP_040622186.1">
    <property type="nucleotide sequence ID" value="XM_040764522.1"/>
</dbReference>